<reference evidence="2" key="1">
    <citation type="journal article" date="2022" name="Mol. Ecol. Resour.">
        <title>The genomes of chicory, endive, great burdock and yacon provide insights into Asteraceae palaeo-polyploidization history and plant inulin production.</title>
        <authorList>
            <person name="Fan W."/>
            <person name="Wang S."/>
            <person name="Wang H."/>
            <person name="Wang A."/>
            <person name="Jiang F."/>
            <person name="Liu H."/>
            <person name="Zhao H."/>
            <person name="Xu D."/>
            <person name="Zhang Y."/>
        </authorList>
    </citation>
    <scope>NUCLEOTIDE SEQUENCE [LARGE SCALE GENOMIC DNA]</scope>
    <source>
        <strain evidence="2">cv. Yunnan</strain>
    </source>
</reference>
<accession>A0ACB9ITY6</accession>
<dbReference type="Proteomes" id="UP001056120">
    <property type="component" value="Linkage Group LG07"/>
</dbReference>
<organism evidence="1 2">
    <name type="scientific">Smallanthus sonchifolius</name>
    <dbReference type="NCBI Taxonomy" id="185202"/>
    <lineage>
        <taxon>Eukaryota</taxon>
        <taxon>Viridiplantae</taxon>
        <taxon>Streptophyta</taxon>
        <taxon>Embryophyta</taxon>
        <taxon>Tracheophyta</taxon>
        <taxon>Spermatophyta</taxon>
        <taxon>Magnoliopsida</taxon>
        <taxon>eudicotyledons</taxon>
        <taxon>Gunneridae</taxon>
        <taxon>Pentapetalae</taxon>
        <taxon>asterids</taxon>
        <taxon>campanulids</taxon>
        <taxon>Asterales</taxon>
        <taxon>Asteraceae</taxon>
        <taxon>Asteroideae</taxon>
        <taxon>Heliantheae alliance</taxon>
        <taxon>Millerieae</taxon>
        <taxon>Smallanthus</taxon>
    </lineage>
</organism>
<evidence type="ECO:0000313" key="1">
    <source>
        <dbReference type="EMBL" id="KAI3811470.1"/>
    </source>
</evidence>
<sequence length="94" mass="10815">MEAPLWLRRRSSPTDPEPPPPTATQETRRKVKDDKHTPVVEDPRTEVILRLKNTMEAPLWLRQRASPTELPTAAQETRRKVKDDTHTPTVDDPS</sequence>
<protein>
    <submittedName>
        <fullName evidence="1">Uncharacterized protein</fullName>
    </submittedName>
</protein>
<gene>
    <name evidence="1" type="ORF">L1987_21194</name>
</gene>
<evidence type="ECO:0000313" key="2">
    <source>
        <dbReference type="Proteomes" id="UP001056120"/>
    </source>
</evidence>
<comment type="caution">
    <text evidence="1">The sequence shown here is derived from an EMBL/GenBank/DDBJ whole genome shotgun (WGS) entry which is preliminary data.</text>
</comment>
<proteinExistence type="predicted"/>
<reference evidence="1 2" key="2">
    <citation type="journal article" date="2022" name="Mol. Ecol. Resour.">
        <title>The genomes of chicory, endive, great burdock and yacon provide insights into Asteraceae paleo-polyploidization history and plant inulin production.</title>
        <authorList>
            <person name="Fan W."/>
            <person name="Wang S."/>
            <person name="Wang H."/>
            <person name="Wang A."/>
            <person name="Jiang F."/>
            <person name="Liu H."/>
            <person name="Zhao H."/>
            <person name="Xu D."/>
            <person name="Zhang Y."/>
        </authorList>
    </citation>
    <scope>NUCLEOTIDE SEQUENCE [LARGE SCALE GENOMIC DNA]</scope>
    <source>
        <strain evidence="2">cv. Yunnan</strain>
        <tissue evidence="1">Leaves</tissue>
    </source>
</reference>
<keyword evidence="2" id="KW-1185">Reference proteome</keyword>
<name>A0ACB9ITY6_9ASTR</name>
<dbReference type="EMBL" id="CM042024">
    <property type="protein sequence ID" value="KAI3811470.1"/>
    <property type="molecule type" value="Genomic_DNA"/>
</dbReference>